<gene>
    <name evidence="2" type="ORF">SAMN02910451_01641</name>
</gene>
<dbReference type="Pfam" id="PF10263">
    <property type="entry name" value="SprT-like"/>
    <property type="match status" value="1"/>
</dbReference>
<dbReference type="RefSeq" id="WP_074462255.1">
    <property type="nucleotide sequence ID" value="NZ_FMUR01000009.1"/>
</dbReference>
<sequence>MKDFVFLREQCISEITCLGIELGKIDSWSVNRRAKTRWGLCRLKRDGSYEIEIAERLLVDDRISEKACKETIIHELLHTCKGCMRHMGKWKQYAELMNCAYGYNIKRVTEGCEKGIENYKASEMAIKYVFTCGGCGATIYRKRDSKFTRNYRHYGCAKCGAVAWSRKTVNSCSSEVASYINVDKSGS</sequence>
<name>A0A1G5DT31_9FIRM</name>
<protein>
    <submittedName>
        <fullName evidence="2">SprT-like family protein</fullName>
    </submittedName>
</protein>
<organism evidence="2 3">
    <name type="scientific">Butyrivibrio hungatei</name>
    <dbReference type="NCBI Taxonomy" id="185008"/>
    <lineage>
        <taxon>Bacteria</taxon>
        <taxon>Bacillati</taxon>
        <taxon>Bacillota</taxon>
        <taxon>Clostridia</taxon>
        <taxon>Lachnospirales</taxon>
        <taxon>Lachnospiraceae</taxon>
        <taxon>Butyrivibrio</taxon>
    </lineage>
</organism>
<dbReference type="Proteomes" id="UP000183047">
    <property type="component" value="Unassembled WGS sequence"/>
</dbReference>
<feature type="domain" description="SprT-like" evidence="1">
    <location>
        <begin position="27"/>
        <end position="106"/>
    </location>
</feature>
<evidence type="ECO:0000259" key="1">
    <source>
        <dbReference type="Pfam" id="PF10263"/>
    </source>
</evidence>
<reference evidence="3" key="1">
    <citation type="submission" date="2016-10" db="EMBL/GenBank/DDBJ databases">
        <authorList>
            <person name="Varghese N."/>
            <person name="Submissions S."/>
        </authorList>
    </citation>
    <scope>NUCLEOTIDE SEQUENCE [LARGE SCALE GENOMIC DNA]</scope>
    <source>
        <strain evidence="3">XBD2006</strain>
    </source>
</reference>
<dbReference type="OrthoDB" id="3191942at2"/>
<evidence type="ECO:0000313" key="3">
    <source>
        <dbReference type="Proteomes" id="UP000183047"/>
    </source>
</evidence>
<proteinExistence type="predicted"/>
<accession>A0A1G5DT31</accession>
<dbReference type="AlphaFoldDB" id="A0A1G5DT31"/>
<keyword evidence="3" id="KW-1185">Reference proteome</keyword>
<dbReference type="InterPro" id="IPR006640">
    <property type="entry name" value="SprT-like_domain"/>
</dbReference>
<evidence type="ECO:0000313" key="2">
    <source>
        <dbReference type="EMBL" id="SCY17834.1"/>
    </source>
</evidence>
<dbReference type="GO" id="GO:0006950">
    <property type="term" value="P:response to stress"/>
    <property type="evidence" value="ECO:0007669"/>
    <property type="project" value="UniProtKB-ARBA"/>
</dbReference>
<dbReference type="EMBL" id="FMUR01000009">
    <property type="protein sequence ID" value="SCY17834.1"/>
    <property type="molecule type" value="Genomic_DNA"/>
</dbReference>